<proteinExistence type="predicted"/>
<feature type="non-terminal residue" evidence="2">
    <location>
        <position position="1"/>
    </location>
</feature>
<comment type="caution">
    <text evidence="2">The sequence shown here is derived from an EMBL/GenBank/DDBJ whole genome shotgun (WGS) entry which is preliminary data.</text>
</comment>
<evidence type="ECO:0000313" key="2">
    <source>
        <dbReference type="EMBL" id="PHJ20700.1"/>
    </source>
</evidence>
<keyword evidence="1" id="KW-0472">Membrane</keyword>
<dbReference type="GeneID" id="94428857"/>
<sequence length="55" mass="5449">PAEACKVIITVDGTTATSTTTASTSGSRSVMAGAGGLAVVWVAALFTGILCRTYL</sequence>
<keyword evidence="1" id="KW-1133">Transmembrane helix</keyword>
<dbReference type="AlphaFoldDB" id="A0A2C6KJM1"/>
<protein>
    <submittedName>
        <fullName evidence="2">Uncharacterized protein</fullName>
    </submittedName>
</protein>
<keyword evidence="3" id="KW-1185">Reference proteome</keyword>
<evidence type="ECO:0000256" key="1">
    <source>
        <dbReference type="SAM" id="Phobius"/>
    </source>
</evidence>
<dbReference type="EMBL" id="MIGC01002646">
    <property type="protein sequence ID" value="PHJ20700.1"/>
    <property type="molecule type" value="Genomic_DNA"/>
</dbReference>
<organism evidence="2 3">
    <name type="scientific">Cystoisospora suis</name>
    <dbReference type="NCBI Taxonomy" id="483139"/>
    <lineage>
        <taxon>Eukaryota</taxon>
        <taxon>Sar</taxon>
        <taxon>Alveolata</taxon>
        <taxon>Apicomplexa</taxon>
        <taxon>Conoidasida</taxon>
        <taxon>Coccidia</taxon>
        <taxon>Eucoccidiorida</taxon>
        <taxon>Eimeriorina</taxon>
        <taxon>Sarcocystidae</taxon>
        <taxon>Cystoisospora</taxon>
    </lineage>
</organism>
<dbReference type="VEuPathDB" id="ToxoDB:CSUI_005470"/>
<keyword evidence="1" id="KW-0812">Transmembrane</keyword>
<feature type="transmembrane region" description="Helical" evidence="1">
    <location>
        <begin position="30"/>
        <end position="51"/>
    </location>
</feature>
<dbReference type="Proteomes" id="UP000221165">
    <property type="component" value="Unassembled WGS sequence"/>
</dbReference>
<evidence type="ECO:0000313" key="3">
    <source>
        <dbReference type="Proteomes" id="UP000221165"/>
    </source>
</evidence>
<accession>A0A2C6KJM1</accession>
<gene>
    <name evidence="2" type="ORF">CSUI_005470</name>
</gene>
<reference evidence="2 3" key="1">
    <citation type="journal article" date="2017" name="Int. J. Parasitol.">
        <title>The genome of the protozoan parasite Cystoisospora suis and a reverse vaccinology approach to identify vaccine candidates.</title>
        <authorList>
            <person name="Palmieri N."/>
            <person name="Shrestha A."/>
            <person name="Ruttkowski B."/>
            <person name="Beck T."/>
            <person name="Vogl C."/>
            <person name="Tomley F."/>
            <person name="Blake D.P."/>
            <person name="Joachim A."/>
        </authorList>
    </citation>
    <scope>NUCLEOTIDE SEQUENCE [LARGE SCALE GENOMIC DNA]</scope>
    <source>
        <strain evidence="2 3">Wien I</strain>
    </source>
</reference>
<dbReference type="RefSeq" id="XP_067922386.1">
    <property type="nucleotide sequence ID" value="XM_068065646.1"/>
</dbReference>
<name>A0A2C6KJM1_9APIC</name>